<dbReference type="InterPro" id="IPR036291">
    <property type="entry name" value="NAD(P)-bd_dom_sf"/>
</dbReference>
<dbReference type="EMBL" id="AP022871">
    <property type="protein sequence ID" value="BCB88583.1"/>
    <property type="molecule type" value="Genomic_DNA"/>
</dbReference>
<evidence type="ECO:0000256" key="2">
    <source>
        <dbReference type="ARBA" id="ARBA00023002"/>
    </source>
</evidence>
<dbReference type="InterPro" id="IPR002347">
    <property type="entry name" value="SDR_fam"/>
</dbReference>
<proteinExistence type="inferred from homology"/>
<dbReference type="Proteomes" id="UP000503011">
    <property type="component" value="Chromosome"/>
</dbReference>
<dbReference type="PANTHER" id="PTHR42879">
    <property type="entry name" value="3-OXOACYL-(ACYL-CARRIER-PROTEIN) REDUCTASE"/>
    <property type="match status" value="1"/>
</dbReference>
<sequence>MRGSVALVTGGTRGIGAAITERVARTGVHVAAVYRSAEVTARAFAEQLSGEGLSVSIHAADLAEPSACRAVVEEVAASHGPVDYLVNNAGVLIESKVVEVTESQWSHLLAANLGSAFFLAQAVWQGMVDHGFGRIVNVGSVTATSGNPVEVAYGSAKAGMIGMTRSLAMAGARKGITVNCVVPGVFATDMVRGMRERDRERIARMIPLGRVGDTHEFAHMVVSLLADEASYVTGAVLMVDGGLGMGA</sequence>
<accession>A0A6F8YRG5</accession>
<reference evidence="4 5" key="2">
    <citation type="submission" date="2020-03" db="EMBL/GenBank/DDBJ databases">
        <authorList>
            <person name="Ichikawa N."/>
            <person name="Kimura A."/>
            <person name="Kitahashi Y."/>
            <person name="Uohara A."/>
        </authorList>
    </citation>
    <scope>NUCLEOTIDE SEQUENCE [LARGE SCALE GENOMIC DNA]</scope>
    <source>
        <strain evidence="4 5">NBRC 105367</strain>
    </source>
</reference>
<evidence type="ECO:0000313" key="5">
    <source>
        <dbReference type="Proteomes" id="UP000503011"/>
    </source>
</evidence>
<dbReference type="PRINTS" id="PR00081">
    <property type="entry name" value="GDHRDH"/>
</dbReference>
<gene>
    <name evidence="4" type="ORF">Psuf_058960</name>
</gene>
<keyword evidence="2" id="KW-0560">Oxidoreductase</keyword>
<reference evidence="4 5" key="1">
    <citation type="submission" date="2020-03" db="EMBL/GenBank/DDBJ databases">
        <title>Whole genome shotgun sequence of Phytohabitans suffuscus NBRC 105367.</title>
        <authorList>
            <person name="Komaki H."/>
            <person name="Tamura T."/>
        </authorList>
    </citation>
    <scope>NUCLEOTIDE SEQUENCE [LARGE SCALE GENOMIC DNA]</scope>
    <source>
        <strain evidence="4 5">NBRC 105367</strain>
    </source>
</reference>
<comment type="similarity">
    <text evidence="1">Belongs to the short-chain dehydrogenases/reductases (SDR) family.</text>
</comment>
<dbReference type="PRINTS" id="PR00080">
    <property type="entry name" value="SDRFAMILY"/>
</dbReference>
<dbReference type="KEGG" id="psuu:Psuf_058960"/>
<feature type="domain" description="Ketoreductase" evidence="3">
    <location>
        <begin position="4"/>
        <end position="184"/>
    </location>
</feature>
<dbReference type="RefSeq" id="WP_173166954.1">
    <property type="nucleotide sequence ID" value="NZ_AP022871.1"/>
</dbReference>
<dbReference type="SMART" id="SM00822">
    <property type="entry name" value="PKS_KR"/>
    <property type="match status" value="1"/>
</dbReference>
<dbReference type="InterPro" id="IPR020904">
    <property type="entry name" value="Sc_DH/Rdtase_CS"/>
</dbReference>
<protein>
    <submittedName>
        <fullName evidence="4">Beta-ketoacyl-ACP reductase</fullName>
    </submittedName>
</protein>
<dbReference type="GO" id="GO:0016491">
    <property type="term" value="F:oxidoreductase activity"/>
    <property type="evidence" value="ECO:0007669"/>
    <property type="project" value="UniProtKB-KW"/>
</dbReference>
<organism evidence="4 5">
    <name type="scientific">Phytohabitans suffuscus</name>
    <dbReference type="NCBI Taxonomy" id="624315"/>
    <lineage>
        <taxon>Bacteria</taxon>
        <taxon>Bacillati</taxon>
        <taxon>Actinomycetota</taxon>
        <taxon>Actinomycetes</taxon>
        <taxon>Micromonosporales</taxon>
        <taxon>Micromonosporaceae</taxon>
    </lineage>
</organism>
<dbReference type="GO" id="GO:0032787">
    <property type="term" value="P:monocarboxylic acid metabolic process"/>
    <property type="evidence" value="ECO:0007669"/>
    <property type="project" value="UniProtKB-ARBA"/>
</dbReference>
<keyword evidence="5" id="KW-1185">Reference proteome</keyword>
<dbReference type="InterPro" id="IPR050259">
    <property type="entry name" value="SDR"/>
</dbReference>
<dbReference type="FunFam" id="3.40.50.720:FF:000173">
    <property type="entry name" value="3-oxoacyl-[acyl-carrier protein] reductase"/>
    <property type="match status" value="1"/>
</dbReference>
<name>A0A6F8YRG5_9ACTN</name>
<dbReference type="PROSITE" id="PS00061">
    <property type="entry name" value="ADH_SHORT"/>
    <property type="match status" value="1"/>
</dbReference>
<evidence type="ECO:0000256" key="1">
    <source>
        <dbReference type="ARBA" id="ARBA00006484"/>
    </source>
</evidence>
<dbReference type="Gene3D" id="3.40.50.720">
    <property type="entry name" value="NAD(P)-binding Rossmann-like Domain"/>
    <property type="match status" value="1"/>
</dbReference>
<dbReference type="PANTHER" id="PTHR42879:SF2">
    <property type="entry name" value="3-OXOACYL-[ACYL-CARRIER-PROTEIN] REDUCTASE FABG"/>
    <property type="match status" value="1"/>
</dbReference>
<dbReference type="AlphaFoldDB" id="A0A6F8YRG5"/>
<dbReference type="NCBIfam" id="NF009466">
    <property type="entry name" value="PRK12826.1-2"/>
    <property type="match status" value="1"/>
</dbReference>
<evidence type="ECO:0000259" key="3">
    <source>
        <dbReference type="SMART" id="SM00822"/>
    </source>
</evidence>
<dbReference type="InterPro" id="IPR057326">
    <property type="entry name" value="KR_dom"/>
</dbReference>
<evidence type="ECO:0000313" key="4">
    <source>
        <dbReference type="EMBL" id="BCB88583.1"/>
    </source>
</evidence>
<dbReference type="Pfam" id="PF13561">
    <property type="entry name" value="adh_short_C2"/>
    <property type="match status" value="1"/>
</dbReference>
<dbReference type="SUPFAM" id="SSF51735">
    <property type="entry name" value="NAD(P)-binding Rossmann-fold domains"/>
    <property type="match status" value="1"/>
</dbReference>